<comment type="caution">
    <text evidence="2">The sequence shown here is derived from an EMBL/GenBank/DDBJ whole genome shotgun (WGS) entry which is preliminary data.</text>
</comment>
<protein>
    <recommendedName>
        <fullName evidence="4">O-fucosyltransferase family protein</fullName>
    </recommendedName>
</protein>
<keyword evidence="1" id="KW-1133">Transmembrane helix</keyword>
<evidence type="ECO:0000313" key="2">
    <source>
        <dbReference type="EMBL" id="KAF9779825.1"/>
    </source>
</evidence>
<dbReference type="PANTHER" id="PTHR36050">
    <property type="entry name" value="O-FUCOSYLTRANSFERASE 30"/>
    <property type="match status" value="1"/>
</dbReference>
<dbReference type="OrthoDB" id="1882547at2759"/>
<reference evidence="2" key="1">
    <citation type="journal article" date="2020" name="Nat. Commun.">
        <title>Large-scale genome sequencing of mycorrhizal fungi provides insights into the early evolution of symbiotic traits.</title>
        <authorList>
            <person name="Miyauchi S."/>
            <person name="Kiss E."/>
            <person name="Kuo A."/>
            <person name="Drula E."/>
            <person name="Kohler A."/>
            <person name="Sanchez-Garcia M."/>
            <person name="Morin E."/>
            <person name="Andreopoulos B."/>
            <person name="Barry K.W."/>
            <person name="Bonito G."/>
            <person name="Buee M."/>
            <person name="Carver A."/>
            <person name="Chen C."/>
            <person name="Cichocki N."/>
            <person name="Clum A."/>
            <person name="Culley D."/>
            <person name="Crous P.W."/>
            <person name="Fauchery L."/>
            <person name="Girlanda M."/>
            <person name="Hayes R.D."/>
            <person name="Keri Z."/>
            <person name="LaButti K."/>
            <person name="Lipzen A."/>
            <person name="Lombard V."/>
            <person name="Magnuson J."/>
            <person name="Maillard F."/>
            <person name="Murat C."/>
            <person name="Nolan M."/>
            <person name="Ohm R.A."/>
            <person name="Pangilinan J."/>
            <person name="Pereira M.F."/>
            <person name="Perotto S."/>
            <person name="Peter M."/>
            <person name="Pfister S."/>
            <person name="Riley R."/>
            <person name="Sitrit Y."/>
            <person name="Stielow J.B."/>
            <person name="Szollosi G."/>
            <person name="Zifcakova L."/>
            <person name="Stursova M."/>
            <person name="Spatafora J.W."/>
            <person name="Tedersoo L."/>
            <person name="Vaario L.M."/>
            <person name="Yamada A."/>
            <person name="Yan M."/>
            <person name="Wang P."/>
            <person name="Xu J."/>
            <person name="Bruns T."/>
            <person name="Baldrian P."/>
            <person name="Vilgalys R."/>
            <person name="Dunand C."/>
            <person name="Henrissat B."/>
            <person name="Grigoriev I.V."/>
            <person name="Hibbett D."/>
            <person name="Nagy L.G."/>
            <person name="Martin F.M."/>
        </authorList>
    </citation>
    <scope>NUCLEOTIDE SEQUENCE</scope>
    <source>
        <strain evidence="2">UH-Tt-Lm1</strain>
    </source>
</reference>
<dbReference type="AlphaFoldDB" id="A0A9P6L2K4"/>
<reference evidence="2" key="2">
    <citation type="submission" date="2020-11" db="EMBL/GenBank/DDBJ databases">
        <authorList>
            <consortium name="DOE Joint Genome Institute"/>
            <person name="Kuo A."/>
            <person name="Miyauchi S."/>
            <person name="Kiss E."/>
            <person name="Drula E."/>
            <person name="Kohler A."/>
            <person name="Sanchez-Garcia M."/>
            <person name="Andreopoulos B."/>
            <person name="Barry K.W."/>
            <person name="Bonito G."/>
            <person name="Buee M."/>
            <person name="Carver A."/>
            <person name="Chen C."/>
            <person name="Cichocki N."/>
            <person name="Clum A."/>
            <person name="Culley D."/>
            <person name="Crous P.W."/>
            <person name="Fauchery L."/>
            <person name="Girlanda M."/>
            <person name="Hayes R."/>
            <person name="Keri Z."/>
            <person name="Labutti K."/>
            <person name="Lipzen A."/>
            <person name="Lombard V."/>
            <person name="Magnuson J."/>
            <person name="Maillard F."/>
            <person name="Morin E."/>
            <person name="Murat C."/>
            <person name="Nolan M."/>
            <person name="Ohm R."/>
            <person name="Pangilinan J."/>
            <person name="Pereira M."/>
            <person name="Perotto S."/>
            <person name="Peter M."/>
            <person name="Riley R."/>
            <person name="Sitrit Y."/>
            <person name="Stielow B."/>
            <person name="Szollosi G."/>
            <person name="Zifcakova L."/>
            <person name="Stursova M."/>
            <person name="Spatafora J.W."/>
            <person name="Tedersoo L."/>
            <person name="Vaario L.-M."/>
            <person name="Yamada A."/>
            <person name="Yan M."/>
            <person name="Wang P."/>
            <person name="Xu J."/>
            <person name="Bruns T."/>
            <person name="Baldrian P."/>
            <person name="Vilgalys R."/>
            <person name="Henrissat B."/>
            <person name="Grigoriev I.V."/>
            <person name="Hibbett D."/>
            <person name="Nagy L.G."/>
            <person name="Martin F.M."/>
        </authorList>
    </citation>
    <scope>NUCLEOTIDE SEQUENCE</scope>
    <source>
        <strain evidence="2">UH-Tt-Lm1</strain>
    </source>
</reference>
<evidence type="ECO:0008006" key="4">
    <source>
        <dbReference type="Google" id="ProtNLM"/>
    </source>
</evidence>
<gene>
    <name evidence="2" type="ORF">BJ322DRAFT_1146328</name>
</gene>
<keyword evidence="1" id="KW-0472">Membrane</keyword>
<name>A0A9P6L2K4_9AGAM</name>
<accession>A0A9P6L2K4</accession>
<organism evidence="2 3">
    <name type="scientific">Thelephora terrestris</name>
    <dbReference type="NCBI Taxonomy" id="56493"/>
    <lineage>
        <taxon>Eukaryota</taxon>
        <taxon>Fungi</taxon>
        <taxon>Dikarya</taxon>
        <taxon>Basidiomycota</taxon>
        <taxon>Agaricomycotina</taxon>
        <taxon>Agaricomycetes</taxon>
        <taxon>Thelephorales</taxon>
        <taxon>Thelephoraceae</taxon>
        <taxon>Thelephora</taxon>
    </lineage>
</organism>
<keyword evidence="3" id="KW-1185">Reference proteome</keyword>
<evidence type="ECO:0000256" key="1">
    <source>
        <dbReference type="SAM" id="Phobius"/>
    </source>
</evidence>
<dbReference type="PANTHER" id="PTHR36050:SF1">
    <property type="entry name" value="O-FUCOSYLTRANSFERASE 30"/>
    <property type="match status" value="1"/>
</dbReference>
<sequence length="579" mass="65645">MSSLLSHRVAQNSPSVTMEKGAYRIRRGPLLRNPEDITFPSTKRQSQAISASLISQEKRLVLLVMFLVFATFCCFGTAYYLFTTSSVPMSNTYFFRPSLATSTSLSQLDLAQTRQRNFQARPDEKFLSYLPHSGFHNQRIALENALVLARLLNRTLLVPPIRFGGKAIPYRNFTVLQRILDVDHASYLCQLSNNAAHRTNTPAAQTVLLDFPDLIERCSLTEEREPVTHAYLPWGSVTDFDSITRLQPTIQTLGSTHHWLSTRLDPSVDEVLIIADTSKYNYRFTDEIILDPLSEPRLFANSTYSDDITLSSLTNHPARLIQIGTLFGTRRLKLSDPSHKALRRQIRRHMALKHPLLQKSSADISRKVSGSGPGFLGAHLRCNDGYFRDTAMENSRMLWWKLVHGILGLSKERTRRLELDCGITGNSSWSRQFERYISQSNFRVHLPLDYRPFIADVHQPKCKGELHTEPDLERLNVPLFIATDSEDPYTDVHLGLFRQTFPCLYFLGGFPGEVEPIAGIRDPVSGVGIGEMLVPFLDAMVIARAARLVVTPHSTFSWYVRDVLWRVNHGLDIEERSGG</sequence>
<keyword evidence="1" id="KW-0812">Transmembrane</keyword>
<feature type="transmembrane region" description="Helical" evidence="1">
    <location>
        <begin position="60"/>
        <end position="82"/>
    </location>
</feature>
<evidence type="ECO:0000313" key="3">
    <source>
        <dbReference type="Proteomes" id="UP000736335"/>
    </source>
</evidence>
<dbReference type="EMBL" id="WIUZ02000018">
    <property type="protein sequence ID" value="KAF9779825.1"/>
    <property type="molecule type" value="Genomic_DNA"/>
</dbReference>
<dbReference type="Proteomes" id="UP000736335">
    <property type="component" value="Unassembled WGS sequence"/>
</dbReference>
<proteinExistence type="predicted"/>